<reference evidence="3 4" key="1">
    <citation type="submission" date="2024-02" db="EMBL/GenBank/DDBJ databases">
        <title>New especies of Spiribacter isolated from saline water.</title>
        <authorList>
            <person name="Leon M.J."/>
            <person name="De La Haba R."/>
            <person name="Sanchez-Porro C."/>
            <person name="Ventosa A."/>
        </authorList>
    </citation>
    <scope>NUCLEOTIDE SEQUENCE [LARGE SCALE GENOMIC DNA]</scope>
    <source>
        <strain evidence="4">ag22IC6-390</strain>
    </source>
</reference>
<comment type="caution">
    <text evidence="3">The sequence shown here is derived from an EMBL/GenBank/DDBJ whole genome shotgun (WGS) entry which is preliminary data.</text>
</comment>
<feature type="domain" description="SGNH hydrolase-type esterase" evidence="2">
    <location>
        <begin position="27"/>
        <end position="182"/>
    </location>
</feature>
<dbReference type="PANTHER" id="PTHR30383:SF24">
    <property type="entry name" value="THIOESTERASE 1_PROTEASE 1_LYSOPHOSPHOLIPASE L1"/>
    <property type="match status" value="1"/>
</dbReference>
<protein>
    <submittedName>
        <fullName evidence="3">Arylesterase</fullName>
    </submittedName>
</protein>
<dbReference type="InterPro" id="IPR036514">
    <property type="entry name" value="SGNH_hydro_sf"/>
</dbReference>
<evidence type="ECO:0000313" key="4">
    <source>
        <dbReference type="Proteomes" id="UP001556709"/>
    </source>
</evidence>
<dbReference type="InterPro" id="IPR013830">
    <property type="entry name" value="SGNH_hydro"/>
</dbReference>
<dbReference type="SUPFAM" id="SSF52266">
    <property type="entry name" value="SGNH hydrolase"/>
    <property type="match status" value="1"/>
</dbReference>
<dbReference type="CDD" id="cd01822">
    <property type="entry name" value="Lysophospholipase_L1_like"/>
    <property type="match status" value="1"/>
</dbReference>
<dbReference type="Proteomes" id="UP001556709">
    <property type="component" value="Unassembled WGS sequence"/>
</dbReference>
<keyword evidence="1" id="KW-0732">Signal</keyword>
<name>A0ABV3TCV3_9GAMM</name>
<feature type="signal peptide" evidence="1">
    <location>
        <begin position="1"/>
        <end position="20"/>
    </location>
</feature>
<proteinExistence type="predicted"/>
<dbReference type="RefSeq" id="WP_367959240.1">
    <property type="nucleotide sequence ID" value="NZ_JBAKFH010000001.1"/>
</dbReference>
<dbReference type="PANTHER" id="PTHR30383">
    <property type="entry name" value="THIOESTERASE 1/PROTEASE 1/LYSOPHOSPHOLIPASE L1"/>
    <property type="match status" value="1"/>
</dbReference>
<evidence type="ECO:0000313" key="3">
    <source>
        <dbReference type="EMBL" id="MEX0469444.1"/>
    </source>
</evidence>
<accession>A0ABV3TCV3</accession>
<dbReference type="Pfam" id="PF13472">
    <property type="entry name" value="Lipase_GDSL_2"/>
    <property type="match status" value="1"/>
</dbReference>
<organism evidence="3 4">
    <name type="scientific">Spiribacter pallidus</name>
    <dbReference type="NCBI Taxonomy" id="1987936"/>
    <lineage>
        <taxon>Bacteria</taxon>
        <taxon>Pseudomonadati</taxon>
        <taxon>Pseudomonadota</taxon>
        <taxon>Gammaproteobacteria</taxon>
        <taxon>Chromatiales</taxon>
        <taxon>Ectothiorhodospiraceae</taxon>
        <taxon>Spiribacter</taxon>
    </lineage>
</organism>
<feature type="chain" id="PRO_5047419156" evidence="1">
    <location>
        <begin position="21"/>
        <end position="205"/>
    </location>
</feature>
<gene>
    <name evidence="3" type="ORF">V6X73_06880</name>
</gene>
<dbReference type="InterPro" id="IPR051532">
    <property type="entry name" value="Ester_Hydrolysis_Enzymes"/>
</dbReference>
<sequence>MAMRLLILLFLLLASGAGTAAETRVLVIGDSLSAAYDMPTEQGWVALLDERLGERAEVINAAISGDTSASARARLPRALDAHAPDVVIIAVGGNDGLRGIPLAALRGNLTAMIDQARAAGARVLMAGVRLPTNYGPAFIDRFLATFQQVADATGVAFVPRILEGVAGDPALMLDDGIHPNADAQPIILDNIWQALAPMLATQHAG</sequence>
<evidence type="ECO:0000256" key="1">
    <source>
        <dbReference type="SAM" id="SignalP"/>
    </source>
</evidence>
<dbReference type="Gene3D" id="3.40.50.1110">
    <property type="entry name" value="SGNH hydrolase"/>
    <property type="match status" value="1"/>
</dbReference>
<keyword evidence="4" id="KW-1185">Reference proteome</keyword>
<dbReference type="EMBL" id="JBAKFM010000003">
    <property type="protein sequence ID" value="MEX0469444.1"/>
    <property type="molecule type" value="Genomic_DNA"/>
</dbReference>
<evidence type="ECO:0000259" key="2">
    <source>
        <dbReference type="Pfam" id="PF13472"/>
    </source>
</evidence>